<name>A0A097EXG8_9CAUD</name>
<sequence length="60" mass="7402">MNIEFYLTKLQHAERFNFNKFNIFYNCGNKKDKHTFLYVVTRDAQNEKYTYREVMKLIAI</sequence>
<evidence type="ECO:0000313" key="2">
    <source>
        <dbReference type="Proteomes" id="UP000029889"/>
    </source>
</evidence>
<dbReference type="EMBL" id="KM507819">
    <property type="protein sequence ID" value="AIT14144.1"/>
    <property type="molecule type" value="Genomic_DNA"/>
</dbReference>
<dbReference type="RefSeq" id="YP_009101841.1">
    <property type="nucleotide sequence ID" value="NC_025447.1"/>
</dbReference>
<dbReference type="KEGG" id="vg:22111294"/>
<dbReference type="GeneID" id="22111294"/>
<evidence type="ECO:0000313" key="1">
    <source>
        <dbReference type="EMBL" id="AIT14144.1"/>
    </source>
</evidence>
<organism evidence="1 2">
    <name type="scientific">Escherichia phage 121Q</name>
    <dbReference type="NCBI Taxonomy" id="1555202"/>
    <lineage>
        <taxon>Viruses</taxon>
        <taxon>Duplodnaviria</taxon>
        <taxon>Heunggongvirae</taxon>
        <taxon>Uroviricota</taxon>
        <taxon>Caudoviricetes</taxon>
        <taxon>Asteriusvirus</taxon>
        <taxon>Asteriusvirus av121Q</taxon>
    </lineage>
</organism>
<protein>
    <submittedName>
        <fullName evidence="1">Uncharacterized protein</fullName>
    </submittedName>
</protein>
<dbReference type="Proteomes" id="UP000029889">
    <property type="component" value="Segment"/>
</dbReference>
<accession>A0A097EXG8</accession>
<keyword evidence="2" id="KW-1185">Reference proteome</keyword>
<reference evidence="1 2" key="1">
    <citation type="submission" date="2014-09" db="EMBL/GenBank/DDBJ databases">
        <authorList>
            <person name="Lapin J.S."/>
            <person name="Pope W.H."/>
            <person name="Hua J."/>
            <person name="Ford M.E."/>
            <person name="Conway J.F."/>
            <person name="Hatfull G.F."/>
            <person name="Hendrix R.W."/>
        </authorList>
    </citation>
    <scope>NUCLEOTIDE SEQUENCE [LARGE SCALE GENOMIC DNA]</scope>
</reference>
<gene>
    <name evidence="1" type="primary">254</name>
    <name evidence="1" type="ORF">PBI_121Q_254</name>
</gene>
<proteinExistence type="predicted"/>